<dbReference type="AlphaFoldDB" id="Q9HHZ6"/>
<gene>
    <name evidence="1" type="ordered locus">VNG_6155H</name>
</gene>
<protein>
    <submittedName>
        <fullName evidence="1">Vng6155h</fullName>
    </submittedName>
</protein>
<organism evidence="1 2">
    <name type="scientific">Halobacterium salinarum (strain ATCC 700922 / JCM 11081 / NRC-1)</name>
    <name type="common">Halobacterium halobium</name>
    <dbReference type="NCBI Taxonomy" id="64091"/>
    <lineage>
        <taxon>Archaea</taxon>
        <taxon>Methanobacteriati</taxon>
        <taxon>Methanobacteriota</taxon>
        <taxon>Stenosarchaea group</taxon>
        <taxon>Halobacteria</taxon>
        <taxon>Halobacteriales</taxon>
        <taxon>Halobacteriaceae</taxon>
        <taxon>Halobacterium</taxon>
        <taxon>Halobacterium salinarum NRC-34001</taxon>
    </lineage>
</organism>
<name>Q9HHZ6_HALSA</name>
<keyword evidence="1" id="KW-0614">Plasmid</keyword>
<evidence type="ECO:0000313" key="1">
    <source>
        <dbReference type="EMBL" id="AAG20826.1"/>
    </source>
</evidence>
<dbReference type="Pfam" id="PF25925">
    <property type="entry name" value="DUF7970"/>
    <property type="match status" value="1"/>
</dbReference>
<dbReference type="InterPro" id="IPR058276">
    <property type="entry name" value="DUF7970"/>
</dbReference>
<dbReference type="Proteomes" id="UP000000554">
    <property type="component" value="Plasmid pNRC200"/>
</dbReference>
<accession>Q9HHZ6</accession>
<reference evidence="1 2" key="1">
    <citation type="journal article" date="2000" name="Proc. Natl. Acad. Sci. U.S.A.">
        <title>Genome sequence of Halobacterium species NRC-1.</title>
        <authorList>
            <person name="Ng W.V."/>
            <person name="Kennedy S.P."/>
            <person name="Mahairas G.G."/>
            <person name="Berquist B."/>
            <person name="Pan M."/>
            <person name="Shukla H.D."/>
            <person name="Lasky S.R."/>
            <person name="Baliga N.S."/>
            <person name="Thorsson V."/>
            <person name="Sbrogna J."/>
            <person name="Swartzell S."/>
            <person name="Weir D."/>
            <person name="Hall J."/>
            <person name="Dahl T.A."/>
            <person name="Welti R."/>
            <person name="Goo Y.A."/>
            <person name="Leithauser B."/>
            <person name="Keller K."/>
            <person name="Cruz R."/>
            <person name="Danson M.J."/>
            <person name="Hough D.W."/>
            <person name="Maddocks D.G."/>
            <person name="Jablonski P.E."/>
            <person name="Krebs M.P."/>
            <person name="Angevine C.M."/>
            <person name="Dale H."/>
            <person name="Isenbarger T.A."/>
            <person name="Peck R.F."/>
            <person name="Pohlschroder M."/>
            <person name="Spudich J.L."/>
            <person name="Jung K.W."/>
            <person name="Alam M."/>
            <person name="Freitas T."/>
            <person name="Hou S."/>
            <person name="Daniels C.J."/>
            <person name="Dennis P.P."/>
            <person name="Omer A.D."/>
            <person name="Ebhardt H."/>
            <person name="Lowe T.M."/>
            <person name="Liang P."/>
            <person name="Riley M."/>
            <person name="Hood L."/>
            <person name="DasSarma S."/>
        </authorList>
    </citation>
    <scope>NUCLEOTIDE SEQUENCE [LARGE SCALE GENOMIC DNA]</scope>
    <source>
        <strain evidence="2">ATCC 700922 / JCM 11081 / NRC-1</strain>
        <plasmid evidence="2">Plasmid pNRC200</plasmid>
    </source>
</reference>
<evidence type="ECO:0000313" key="2">
    <source>
        <dbReference type="Proteomes" id="UP000000554"/>
    </source>
</evidence>
<dbReference type="EMBL" id="AE004438">
    <property type="protein sequence ID" value="AAG20826.1"/>
    <property type="molecule type" value="Genomic_DNA"/>
</dbReference>
<proteinExistence type="predicted"/>
<keyword evidence="2" id="KW-1185">Reference proteome</keyword>
<dbReference type="HOGENOM" id="CLU_143933_0_0_2"/>
<dbReference type="PATRIC" id="fig|64091.14.peg.2184"/>
<dbReference type="InParanoid" id="Q9HHZ6"/>
<dbReference type="KEGG" id="hal:VNG_6155H"/>
<geneLocation type="plasmid" evidence="1 2">
    <name>pNRC200</name>
</geneLocation>
<sequence length="103" mass="11563">MTTGEQTVTEETADPFKTRAFEYGEEATQFPFYVREATLEAWQDADDVEITPALVQDGVKDVSTSEKHDAMVQMALDHPDLLVEYIKEARGIPDADTDTFSDE</sequence>